<dbReference type="Proteomes" id="UP000059188">
    <property type="component" value="Unassembled WGS sequence"/>
</dbReference>
<gene>
    <name evidence="11" type="ORF">RSOLAG1IB_09640</name>
</gene>
<sequence>MSETRTKKTALACDHCRRRKRKCDGRTPICTTCELGSVECTYTTNLEQRRPARKNYVSALEARIALLEQILKNAETTGTAGSSDAGASPSEESSFPQLSSETTSPPSPSVLPQSDLASALVDDAANALKYTLEPTTQIEASEELDLGMGRYETLLSLEHEHKLLAQFWDWQRMHLPYVAPIPFLSAYAIHSELVHPGEPMPSPPSPPPNVFAATALTVPRASTVQLTSDLAHYISPLLVYSMFAIAALFHGDPETSMMFYQRARETFFEEAQNPKVATVQAVCLMSTWELGHARSPASWTLIGVALSLCVRLGLNVDATPLLQSGAISQRLYETRNFVFWATFNTERFYAICMGMRPLTDRRIISTPKYSSPTADPVESKTSTTLPGEISKTWWSPSTLGMGDVLVQAAWDAIRELIQMMDDLFDSVYATDASTRAPKEIFELVARNHLTIQKFIDSLPTWLRSTGAIRRKESGLVYLHLFIHLTCILVNRPFLSTHHSTQTPLTRQYRTLAFRIARASALQVSSLIRHIPLSSPCVTMPYIVYSACTILLLAPEDPAAMDGVRTCLACLDGIDEAGYWVDSANDAASRARALAHRWGVGLETSRRVLGLVGTGNTGKSPGGEAEPLSAVSTRPSTSAGPESAHISPQTPTSGLIGMPESGVGSTTSAYVPQLGQSASGARESGSSLTDRNDTFPWNIDEEIDRSLQVIQSSHNIGDTTLDPQVQPGHFATEQTKNRAYGLTRQPDLYLRQPPPRYTDLSTAHPHPYKRNPPKKSPHVAYALSHADPQHNMRLSHSHWHSIIPPADPNLPFPPDPSACADVGTCFHYTVEHARDPAFVDSLADPYAGVSMDWIQDTGSSFPRCEGPPDILAGGFERVSRSYGYGFIAEQMGLNV</sequence>
<protein>
    <submittedName>
        <fullName evidence="11">Nitrogen assimilation transcription factor nit-4</fullName>
    </submittedName>
</protein>
<dbReference type="CDD" id="cd00067">
    <property type="entry name" value="GAL4"/>
    <property type="match status" value="1"/>
</dbReference>
<dbReference type="AlphaFoldDB" id="A0A0B7FU87"/>
<dbReference type="SMART" id="SM00906">
    <property type="entry name" value="Fungal_trans"/>
    <property type="match status" value="1"/>
</dbReference>
<dbReference type="STRING" id="1108050.A0A0B7FU87"/>
<dbReference type="PROSITE" id="PS00463">
    <property type="entry name" value="ZN2_CY6_FUNGAL_1"/>
    <property type="match status" value="1"/>
</dbReference>
<dbReference type="Gene3D" id="4.10.240.10">
    <property type="entry name" value="Zn(2)-C6 fungal-type DNA-binding domain"/>
    <property type="match status" value="1"/>
</dbReference>
<keyword evidence="5" id="KW-0238">DNA-binding</keyword>
<comment type="subcellular location">
    <subcellularLocation>
        <location evidence="1">Nucleus</location>
    </subcellularLocation>
</comment>
<feature type="compositionally biased region" description="Polar residues" evidence="8">
    <location>
        <begin position="662"/>
        <end position="688"/>
    </location>
</feature>
<evidence type="ECO:0000256" key="7">
    <source>
        <dbReference type="ARBA" id="ARBA00023242"/>
    </source>
</evidence>
<dbReference type="PANTHER" id="PTHR31313">
    <property type="entry name" value="TY1 ENHANCER ACTIVATOR"/>
    <property type="match status" value="1"/>
</dbReference>
<evidence type="ECO:0000259" key="10">
    <source>
        <dbReference type="PROSITE" id="PS50048"/>
    </source>
</evidence>
<evidence type="ECO:0000256" key="5">
    <source>
        <dbReference type="ARBA" id="ARBA00023125"/>
    </source>
</evidence>
<keyword evidence="9" id="KW-0812">Transmembrane</keyword>
<dbReference type="GO" id="GO:0000981">
    <property type="term" value="F:DNA-binding transcription factor activity, RNA polymerase II-specific"/>
    <property type="evidence" value="ECO:0007669"/>
    <property type="project" value="InterPro"/>
</dbReference>
<dbReference type="OrthoDB" id="3190940at2759"/>
<name>A0A0B7FU87_THACB</name>
<keyword evidence="7" id="KW-0539">Nucleus</keyword>
<feature type="compositionally biased region" description="Polar residues" evidence="8">
    <location>
        <begin position="629"/>
        <end position="652"/>
    </location>
</feature>
<keyword evidence="4" id="KW-0805">Transcription regulation</keyword>
<dbReference type="CDD" id="cd12148">
    <property type="entry name" value="fungal_TF_MHR"/>
    <property type="match status" value="1"/>
</dbReference>
<feature type="region of interest" description="Disordered" evidence="8">
    <location>
        <begin position="611"/>
        <end position="694"/>
    </location>
</feature>
<evidence type="ECO:0000256" key="2">
    <source>
        <dbReference type="ARBA" id="ARBA00022723"/>
    </source>
</evidence>
<keyword evidence="2" id="KW-0479">Metal-binding</keyword>
<evidence type="ECO:0000256" key="4">
    <source>
        <dbReference type="ARBA" id="ARBA00023015"/>
    </source>
</evidence>
<keyword evidence="3" id="KW-0862">Zinc</keyword>
<dbReference type="InterPro" id="IPR036864">
    <property type="entry name" value="Zn2-C6_fun-type_DNA-bd_sf"/>
</dbReference>
<dbReference type="SUPFAM" id="SSF57701">
    <property type="entry name" value="Zn2/Cys6 DNA-binding domain"/>
    <property type="match status" value="1"/>
</dbReference>
<reference evidence="11 12" key="1">
    <citation type="submission" date="2014-11" db="EMBL/GenBank/DDBJ databases">
        <authorList>
            <person name="Wibberg Daniel"/>
        </authorList>
    </citation>
    <scope>NUCLEOTIDE SEQUENCE [LARGE SCALE GENOMIC DNA]</scope>
    <source>
        <strain evidence="11">Rhizoctonia solani AG1-IB 7/3/14</strain>
    </source>
</reference>
<dbReference type="GO" id="GO:0003677">
    <property type="term" value="F:DNA binding"/>
    <property type="evidence" value="ECO:0007669"/>
    <property type="project" value="UniProtKB-KW"/>
</dbReference>
<dbReference type="InterPro" id="IPR051615">
    <property type="entry name" value="Transcr_Regulatory_Elem"/>
</dbReference>
<dbReference type="SMART" id="SM00066">
    <property type="entry name" value="GAL4"/>
    <property type="match status" value="1"/>
</dbReference>
<dbReference type="GO" id="GO:0006351">
    <property type="term" value="P:DNA-templated transcription"/>
    <property type="evidence" value="ECO:0007669"/>
    <property type="project" value="InterPro"/>
</dbReference>
<dbReference type="Pfam" id="PF00172">
    <property type="entry name" value="Zn_clus"/>
    <property type="match status" value="1"/>
</dbReference>
<evidence type="ECO:0000256" key="9">
    <source>
        <dbReference type="SAM" id="Phobius"/>
    </source>
</evidence>
<dbReference type="Pfam" id="PF04082">
    <property type="entry name" value="Fungal_trans"/>
    <property type="match status" value="1"/>
</dbReference>
<keyword evidence="6" id="KW-0804">Transcription</keyword>
<evidence type="ECO:0000256" key="1">
    <source>
        <dbReference type="ARBA" id="ARBA00004123"/>
    </source>
</evidence>
<evidence type="ECO:0000256" key="6">
    <source>
        <dbReference type="ARBA" id="ARBA00023163"/>
    </source>
</evidence>
<feature type="compositionally biased region" description="Low complexity" evidence="8">
    <location>
        <begin position="96"/>
        <end position="113"/>
    </location>
</feature>
<keyword evidence="9" id="KW-0472">Membrane</keyword>
<dbReference type="InterPro" id="IPR007219">
    <property type="entry name" value="XnlR_reg_dom"/>
</dbReference>
<dbReference type="PROSITE" id="PS50048">
    <property type="entry name" value="ZN2_CY6_FUNGAL_2"/>
    <property type="match status" value="1"/>
</dbReference>
<proteinExistence type="predicted"/>
<evidence type="ECO:0000256" key="8">
    <source>
        <dbReference type="SAM" id="MobiDB-lite"/>
    </source>
</evidence>
<dbReference type="PANTHER" id="PTHR31313:SF81">
    <property type="entry name" value="TY1 ENHANCER ACTIVATOR"/>
    <property type="match status" value="1"/>
</dbReference>
<dbReference type="InterPro" id="IPR001138">
    <property type="entry name" value="Zn2Cys6_DnaBD"/>
</dbReference>
<evidence type="ECO:0000256" key="3">
    <source>
        <dbReference type="ARBA" id="ARBA00022833"/>
    </source>
</evidence>
<keyword evidence="12" id="KW-1185">Reference proteome</keyword>
<feature type="domain" description="Zn(2)-C6 fungal-type" evidence="10">
    <location>
        <begin position="12"/>
        <end position="42"/>
    </location>
</feature>
<evidence type="ECO:0000313" key="12">
    <source>
        <dbReference type="Proteomes" id="UP000059188"/>
    </source>
</evidence>
<accession>A0A0B7FU87</accession>
<feature type="transmembrane region" description="Helical" evidence="9">
    <location>
        <begin position="230"/>
        <end position="249"/>
    </location>
</feature>
<dbReference type="GO" id="GO:0005634">
    <property type="term" value="C:nucleus"/>
    <property type="evidence" value="ECO:0007669"/>
    <property type="project" value="UniProtKB-SubCell"/>
</dbReference>
<organism evidence="11 12">
    <name type="scientific">Thanatephorus cucumeris (strain AG1-IB / isolate 7/3/14)</name>
    <name type="common">Lettuce bottom rot fungus</name>
    <name type="synonym">Rhizoctonia solani</name>
    <dbReference type="NCBI Taxonomy" id="1108050"/>
    <lineage>
        <taxon>Eukaryota</taxon>
        <taxon>Fungi</taxon>
        <taxon>Dikarya</taxon>
        <taxon>Basidiomycota</taxon>
        <taxon>Agaricomycotina</taxon>
        <taxon>Agaricomycetes</taxon>
        <taxon>Cantharellales</taxon>
        <taxon>Ceratobasidiaceae</taxon>
        <taxon>Rhizoctonia</taxon>
        <taxon>Rhizoctonia solani AG-1</taxon>
    </lineage>
</organism>
<feature type="region of interest" description="Disordered" evidence="8">
    <location>
        <begin position="77"/>
        <end position="113"/>
    </location>
</feature>
<dbReference type="GO" id="GO:0008270">
    <property type="term" value="F:zinc ion binding"/>
    <property type="evidence" value="ECO:0007669"/>
    <property type="project" value="InterPro"/>
</dbReference>
<evidence type="ECO:0000313" key="11">
    <source>
        <dbReference type="EMBL" id="CEL60434.1"/>
    </source>
</evidence>
<dbReference type="EMBL" id="LN679146">
    <property type="protein sequence ID" value="CEL60434.1"/>
    <property type="molecule type" value="Genomic_DNA"/>
</dbReference>
<keyword evidence="9" id="KW-1133">Transmembrane helix</keyword>